<reference evidence="8" key="1">
    <citation type="submission" date="2025-04" db="UniProtKB">
        <authorList>
            <consortium name="RefSeq"/>
        </authorList>
    </citation>
    <scope>IDENTIFICATION</scope>
    <source>
        <tissue evidence="8">In vitro plantlets</tissue>
        <tissue evidence="9">Seedling</tissue>
    </source>
</reference>
<feature type="domain" description="NAC" evidence="6">
    <location>
        <begin position="7"/>
        <end position="156"/>
    </location>
</feature>
<evidence type="ECO:0000256" key="4">
    <source>
        <dbReference type="ARBA" id="ARBA00023163"/>
    </source>
</evidence>
<keyword evidence="2" id="KW-0805">Transcription regulation</keyword>
<proteinExistence type="predicted"/>
<evidence type="ECO:0000256" key="5">
    <source>
        <dbReference type="ARBA" id="ARBA00023242"/>
    </source>
</evidence>
<keyword evidence="7" id="KW-1185">Reference proteome</keyword>
<evidence type="ECO:0000256" key="3">
    <source>
        <dbReference type="ARBA" id="ARBA00023125"/>
    </source>
</evidence>
<dbReference type="RefSeq" id="XP_060673052.1">
    <property type="nucleotide sequence ID" value="XM_060817069.1"/>
</dbReference>
<gene>
    <name evidence="8 9" type="primary">LOC107430472</name>
</gene>
<dbReference type="Gene3D" id="2.170.150.80">
    <property type="entry name" value="NAC domain"/>
    <property type="match status" value="1"/>
</dbReference>
<dbReference type="FunCoup" id="A0A6P4AL79">
    <property type="interactions" value="23"/>
</dbReference>
<evidence type="ECO:0000313" key="8">
    <source>
        <dbReference type="RefSeq" id="XP_015896798.1"/>
    </source>
</evidence>
<dbReference type="RefSeq" id="XP_015896798.1">
    <property type="nucleotide sequence ID" value="XM_016041312.2"/>
</dbReference>
<dbReference type="InParanoid" id="A0A6P4AL79"/>
<dbReference type="Pfam" id="PF02365">
    <property type="entry name" value="NAM"/>
    <property type="match status" value="1"/>
</dbReference>
<keyword evidence="3" id="KW-0238">DNA-binding</keyword>
<dbReference type="GeneID" id="107430472"/>
<comment type="subcellular location">
    <subcellularLocation>
        <location evidence="1">Nucleus</location>
    </subcellularLocation>
</comment>
<dbReference type="SMR" id="A0A6P4AL79"/>
<dbReference type="Proteomes" id="UP001652623">
    <property type="component" value="Chromosome 5"/>
</dbReference>
<name>A0A6P4AL79_ZIZJJ</name>
<sequence>MEMESCVPPGFRFHPTEEELVGYYLKRKIHSLKIDLDVIIDIDLYKMEPWDIQASCKLGYAEQNEWYFFSHKDKKYPTGTRTNRATAAGFWKATGRDKAVLSKERIIGMRKTLVFYKGRAPNGRKTDWIMHEYRLQTSDHAPPQEEGWVVCRAFKKPTPNHRQGYEAWHHAYYVRDHNNHVRLPSSMDLLVTENHMMNNNNNPNINEAASSTFHHRFDHNNSVQEFVSNHIFSDTQLMNELPKLDSPSSISATLATNNESLRQNTTTNGISEEFEDERSNNSSQYIDWKNLDSLLVSQLSDATTSFAQFSNLPSSITENYSEKENYNQHLLGCFPDL</sequence>
<dbReference type="InterPro" id="IPR003441">
    <property type="entry name" value="NAC-dom"/>
</dbReference>
<dbReference type="PANTHER" id="PTHR31744:SF211">
    <property type="entry name" value="OS04G0691300 PROTEIN"/>
    <property type="match status" value="1"/>
</dbReference>
<dbReference type="KEGG" id="zju:107430472"/>
<dbReference type="InterPro" id="IPR036093">
    <property type="entry name" value="NAC_dom_sf"/>
</dbReference>
<organism evidence="7 8">
    <name type="scientific">Ziziphus jujuba</name>
    <name type="common">Chinese jujube</name>
    <name type="synonym">Ziziphus sativa</name>
    <dbReference type="NCBI Taxonomy" id="326968"/>
    <lineage>
        <taxon>Eukaryota</taxon>
        <taxon>Viridiplantae</taxon>
        <taxon>Streptophyta</taxon>
        <taxon>Embryophyta</taxon>
        <taxon>Tracheophyta</taxon>
        <taxon>Spermatophyta</taxon>
        <taxon>Magnoliopsida</taxon>
        <taxon>eudicotyledons</taxon>
        <taxon>Gunneridae</taxon>
        <taxon>Pentapetalae</taxon>
        <taxon>rosids</taxon>
        <taxon>fabids</taxon>
        <taxon>Rosales</taxon>
        <taxon>Rhamnaceae</taxon>
        <taxon>Paliureae</taxon>
        <taxon>Ziziphus</taxon>
    </lineage>
</organism>
<dbReference type="GO" id="GO:0003677">
    <property type="term" value="F:DNA binding"/>
    <property type="evidence" value="ECO:0007669"/>
    <property type="project" value="UniProtKB-KW"/>
</dbReference>
<evidence type="ECO:0000256" key="2">
    <source>
        <dbReference type="ARBA" id="ARBA00023015"/>
    </source>
</evidence>
<evidence type="ECO:0000259" key="6">
    <source>
        <dbReference type="PROSITE" id="PS51005"/>
    </source>
</evidence>
<dbReference type="GO" id="GO:0005634">
    <property type="term" value="C:nucleus"/>
    <property type="evidence" value="ECO:0007669"/>
    <property type="project" value="UniProtKB-SubCell"/>
</dbReference>
<dbReference type="SUPFAM" id="SSF101941">
    <property type="entry name" value="NAC domain"/>
    <property type="match status" value="1"/>
</dbReference>
<dbReference type="PANTHER" id="PTHR31744">
    <property type="entry name" value="PROTEIN CUP-SHAPED COTYLEDON 2-RELATED"/>
    <property type="match status" value="1"/>
</dbReference>
<dbReference type="GO" id="GO:0006355">
    <property type="term" value="P:regulation of DNA-templated transcription"/>
    <property type="evidence" value="ECO:0007669"/>
    <property type="project" value="InterPro"/>
</dbReference>
<accession>A0A6P4AL79</accession>
<keyword evidence="5" id="KW-0539">Nucleus</keyword>
<dbReference type="PROSITE" id="PS51005">
    <property type="entry name" value="NAC"/>
    <property type="match status" value="1"/>
</dbReference>
<protein>
    <submittedName>
        <fullName evidence="8 9">NAC domain-containing protein 30</fullName>
    </submittedName>
</protein>
<dbReference type="FunFam" id="2.170.150.80:FF:000003">
    <property type="entry name" value="NAC domain-containing protein"/>
    <property type="match status" value="1"/>
</dbReference>
<evidence type="ECO:0000313" key="9">
    <source>
        <dbReference type="RefSeq" id="XP_060673052.1"/>
    </source>
</evidence>
<evidence type="ECO:0000313" key="7">
    <source>
        <dbReference type="Proteomes" id="UP001652623"/>
    </source>
</evidence>
<dbReference type="AlphaFoldDB" id="A0A6P4AL79"/>
<keyword evidence="4" id="KW-0804">Transcription</keyword>
<evidence type="ECO:0000256" key="1">
    <source>
        <dbReference type="ARBA" id="ARBA00004123"/>
    </source>
</evidence>